<evidence type="ECO:0000313" key="2">
    <source>
        <dbReference type="EMBL" id="CAG7730499.1"/>
    </source>
</evidence>
<gene>
    <name evidence="2" type="ORF">AFUS01_LOCUS19140</name>
</gene>
<dbReference type="InterPro" id="IPR023210">
    <property type="entry name" value="NADP_OxRdtase_dom"/>
</dbReference>
<dbReference type="InterPro" id="IPR020471">
    <property type="entry name" value="AKR"/>
</dbReference>
<dbReference type="OrthoDB" id="416253at2759"/>
<proteinExistence type="predicted"/>
<dbReference type="InterPro" id="IPR018170">
    <property type="entry name" value="Aldo/ket_reductase_CS"/>
</dbReference>
<dbReference type="FunFam" id="3.20.20.100:FF:000046">
    <property type="entry name" value="Aldo-keto reductase family 1, member B10 (aldose reductase)"/>
    <property type="match status" value="1"/>
</dbReference>
<feature type="domain" description="NADP-dependent oxidoreductase" evidence="1">
    <location>
        <begin position="73"/>
        <end position="171"/>
    </location>
</feature>
<name>A0A8J2K3A9_9HEXA</name>
<organism evidence="2 3">
    <name type="scientific">Allacma fusca</name>
    <dbReference type="NCBI Taxonomy" id="39272"/>
    <lineage>
        <taxon>Eukaryota</taxon>
        <taxon>Metazoa</taxon>
        <taxon>Ecdysozoa</taxon>
        <taxon>Arthropoda</taxon>
        <taxon>Hexapoda</taxon>
        <taxon>Collembola</taxon>
        <taxon>Symphypleona</taxon>
        <taxon>Sminthuridae</taxon>
        <taxon>Allacma</taxon>
    </lineage>
</organism>
<reference evidence="2" key="1">
    <citation type="submission" date="2021-06" db="EMBL/GenBank/DDBJ databases">
        <authorList>
            <person name="Hodson N. C."/>
            <person name="Mongue J. A."/>
            <person name="Jaron S. K."/>
        </authorList>
    </citation>
    <scope>NUCLEOTIDE SEQUENCE</scope>
</reference>
<protein>
    <recommendedName>
        <fullName evidence="1">NADP-dependent oxidoreductase domain-containing protein</fullName>
    </recommendedName>
</protein>
<evidence type="ECO:0000259" key="1">
    <source>
        <dbReference type="Pfam" id="PF00248"/>
    </source>
</evidence>
<evidence type="ECO:0000313" key="3">
    <source>
        <dbReference type="Proteomes" id="UP000708208"/>
    </source>
</evidence>
<dbReference type="PANTHER" id="PTHR11732">
    <property type="entry name" value="ALDO/KETO REDUCTASE"/>
    <property type="match status" value="1"/>
</dbReference>
<dbReference type="Pfam" id="PF00248">
    <property type="entry name" value="Aldo_ket_red"/>
    <property type="match status" value="1"/>
</dbReference>
<dbReference type="EMBL" id="CAJVCH010195514">
    <property type="protein sequence ID" value="CAG7730499.1"/>
    <property type="molecule type" value="Genomic_DNA"/>
</dbReference>
<sequence>MTDPDSSKISVLFFRVLREKTYKLIDIGIGLAALFPIAEHYGSMLANLATVSNMGPVVPNIKLNSGFEMPIFGLGTWKSKPGEVTEAVKNAIEVGYRHIDGAMVYQNEPEVGEALKTKIGEGVVKREDLFITSKLWCSFHRQESVVPALKKTLSDLGLDYLDMYLIHWPFAFKEASNSNACWKWLQSDLLQTRLKFVHTCCSSLVGSAEHNYHP</sequence>
<dbReference type="Proteomes" id="UP000708208">
    <property type="component" value="Unassembled WGS sequence"/>
</dbReference>
<comment type="caution">
    <text evidence="2">The sequence shown here is derived from an EMBL/GenBank/DDBJ whole genome shotgun (WGS) entry which is preliminary data.</text>
</comment>
<dbReference type="AlphaFoldDB" id="A0A8J2K3A9"/>
<dbReference type="PROSITE" id="PS00798">
    <property type="entry name" value="ALDOKETO_REDUCTASE_1"/>
    <property type="match status" value="1"/>
</dbReference>
<keyword evidence="3" id="KW-1185">Reference proteome</keyword>
<accession>A0A8J2K3A9</accession>
<dbReference type="GO" id="GO:0016491">
    <property type="term" value="F:oxidoreductase activity"/>
    <property type="evidence" value="ECO:0007669"/>
    <property type="project" value="InterPro"/>
</dbReference>